<proteinExistence type="inferred from homology"/>
<dbReference type="InterPro" id="IPR036942">
    <property type="entry name" value="Beta-barrel_TonB_sf"/>
</dbReference>
<evidence type="ECO:0000313" key="10">
    <source>
        <dbReference type="Proteomes" id="UP000245535"/>
    </source>
</evidence>
<dbReference type="Proteomes" id="UP000245535">
    <property type="component" value="Unassembled WGS sequence"/>
</dbReference>
<sequence length="1007" mass="111263">MEKKNYLLAILMMPILLIATLVPSWAQDRVITGVVSDEGGVIPGVSVLIKGTSNGTVTDFDGKFKLTLDNDNASLVFSYVGYKTQEILVGTQSIIDVTLVQDEQVLDEIVVTGYGTQKKSHLTGAISKVSNSNLQEIPVSRVDQALYGKLAGVQIQTTDADAGAEPKIQIRGVASINSGTKPLVVVDGFPIPDDLSSVDMQDVESIEVLKDAASAAIYGSRGANGVIMITTKSGQEGKMKVSFASTLSTNSPVKEYDLHSPDSWAAYVAQKANVSEDDLARIGLAQELGHNYDANDVLYRNGFSQNYQLSLSGGNKQTSYYVSGQVIDEEGVVDTNNHKKYSMRVKLKTELSDRVKLGVNLNASVQDRDRVSVRMHDLARSASWMPTWHTEQTAAMTGREVGSLAMEDHFDDKHDAYDATGLPDLRNTSNVNGWAKLHGRLRTETKYRGQFNGYLDFKIADGLKFKTTGGAYFRSTERNYFQTTWGHRDGIPTSEYEIGRVINILNENLLTYKKSFGGHEIDALGGFTYQYEREDIVGLDAVGFLNDKIQDLQGSGSTALVRDDDNGIFDNVLISTLARVNYAYKDKYLVSLSTRWDGSSRFGPENRWGFFPAMSLGWRVMEEPFMEGAKGIISELKLATSYGTTGNNQIGDYDHIGQMGSSNYVSGNGISSGYALQNLADKGLGWERTIEFNSSVNIGFADNRILLGVTYYDATTDQLVLNLPVPSVTGFNEIRTNRGKVSNSGIEIELNTVNIDNKDFSWKTGFNLATVQNEVLDFGDQQELISTVESKRPSYFITSVGQPLVQFYGYKVKGELSEEIFNKYWPIGVQANNAYVEDLNGDGEITTEDMTTLGKPFPDFTWGLTNEFKYKNFDLSFTFQGSHGASVFNIDSHYIETQWAGENGDIGFADDEGLTRRKTETDWFVEDASYISLRNLTFGYNIPVKKYIRTARVYVSGSNLLYLTGDSYRGVNPEGINANTDSPLTYGYQRGAMPLARTFALGLRLDF</sequence>
<reference evidence="9 10" key="1">
    <citation type="submission" date="2018-03" db="EMBL/GenBank/DDBJ databases">
        <title>Genomic Encyclopedia of Archaeal and Bacterial Type Strains, Phase II (KMG-II): from individual species to whole genera.</title>
        <authorList>
            <person name="Goeker M."/>
        </authorList>
    </citation>
    <scope>NUCLEOTIDE SEQUENCE [LARGE SCALE GENOMIC DNA]</scope>
    <source>
        <strain evidence="9 10">DSM 28229</strain>
    </source>
</reference>
<evidence type="ECO:0000256" key="2">
    <source>
        <dbReference type="ARBA" id="ARBA00022448"/>
    </source>
</evidence>
<evidence type="ECO:0000256" key="6">
    <source>
        <dbReference type="ARBA" id="ARBA00023237"/>
    </source>
</evidence>
<comment type="caution">
    <text evidence="9">The sequence shown here is derived from an EMBL/GenBank/DDBJ whole genome shotgun (WGS) entry which is preliminary data.</text>
</comment>
<evidence type="ECO:0000256" key="7">
    <source>
        <dbReference type="PROSITE-ProRule" id="PRU01360"/>
    </source>
</evidence>
<evidence type="ECO:0000256" key="1">
    <source>
        <dbReference type="ARBA" id="ARBA00004571"/>
    </source>
</evidence>
<accession>A0A315ZGP3</accession>
<keyword evidence="3 7" id="KW-1134">Transmembrane beta strand</keyword>
<dbReference type="Pfam" id="PF07715">
    <property type="entry name" value="Plug"/>
    <property type="match status" value="1"/>
</dbReference>
<dbReference type="Gene3D" id="2.170.130.10">
    <property type="entry name" value="TonB-dependent receptor, plug domain"/>
    <property type="match status" value="1"/>
</dbReference>
<dbReference type="AlphaFoldDB" id="A0A315ZGP3"/>
<dbReference type="InterPro" id="IPR023997">
    <property type="entry name" value="TonB-dep_OMP_SusC/RagA_CS"/>
</dbReference>
<dbReference type="SUPFAM" id="SSF56935">
    <property type="entry name" value="Porins"/>
    <property type="match status" value="1"/>
</dbReference>
<dbReference type="SUPFAM" id="SSF49464">
    <property type="entry name" value="Carboxypeptidase regulatory domain-like"/>
    <property type="match status" value="1"/>
</dbReference>
<feature type="domain" description="TonB-dependent receptor plug" evidence="8">
    <location>
        <begin position="119"/>
        <end position="226"/>
    </location>
</feature>
<dbReference type="InterPro" id="IPR023996">
    <property type="entry name" value="TonB-dep_OMP_SusC/RagA"/>
</dbReference>
<dbReference type="RefSeq" id="WP_109616228.1">
    <property type="nucleotide sequence ID" value="NZ_QGDO01000001.1"/>
</dbReference>
<dbReference type="InterPro" id="IPR018247">
    <property type="entry name" value="EF_Hand_1_Ca_BS"/>
</dbReference>
<dbReference type="FunFam" id="2.170.130.10:FF:000008">
    <property type="entry name" value="SusC/RagA family TonB-linked outer membrane protein"/>
    <property type="match status" value="1"/>
</dbReference>
<gene>
    <name evidence="9" type="ORF">BC781_1011127</name>
</gene>
<comment type="subcellular location">
    <subcellularLocation>
        <location evidence="1 7">Cell outer membrane</location>
        <topology evidence="1 7">Multi-pass membrane protein</topology>
    </subcellularLocation>
</comment>
<dbReference type="InterPro" id="IPR012910">
    <property type="entry name" value="Plug_dom"/>
</dbReference>
<evidence type="ECO:0000256" key="3">
    <source>
        <dbReference type="ARBA" id="ARBA00022452"/>
    </source>
</evidence>
<evidence type="ECO:0000256" key="4">
    <source>
        <dbReference type="ARBA" id="ARBA00022692"/>
    </source>
</evidence>
<keyword evidence="10" id="KW-1185">Reference proteome</keyword>
<evidence type="ECO:0000256" key="5">
    <source>
        <dbReference type="ARBA" id="ARBA00023136"/>
    </source>
</evidence>
<dbReference type="NCBIfam" id="TIGR04057">
    <property type="entry name" value="SusC_RagA_signa"/>
    <property type="match status" value="1"/>
</dbReference>
<keyword evidence="5 7" id="KW-0472">Membrane</keyword>
<evidence type="ECO:0000259" key="8">
    <source>
        <dbReference type="Pfam" id="PF07715"/>
    </source>
</evidence>
<dbReference type="OrthoDB" id="9768177at2"/>
<keyword evidence="4 7" id="KW-0812">Transmembrane</keyword>
<keyword evidence="2 7" id="KW-0813">Transport</keyword>
<dbReference type="InterPro" id="IPR008969">
    <property type="entry name" value="CarboxyPept-like_regulatory"/>
</dbReference>
<dbReference type="InterPro" id="IPR037066">
    <property type="entry name" value="Plug_dom_sf"/>
</dbReference>
<dbReference type="InterPro" id="IPR039426">
    <property type="entry name" value="TonB-dep_rcpt-like"/>
</dbReference>
<dbReference type="PROSITE" id="PS52016">
    <property type="entry name" value="TONB_DEPENDENT_REC_3"/>
    <property type="match status" value="1"/>
</dbReference>
<protein>
    <submittedName>
        <fullName evidence="9">TonB-linked SusC/RagA family outer membrane protein</fullName>
    </submittedName>
</protein>
<keyword evidence="6 7" id="KW-0998">Cell outer membrane</keyword>
<name>A0A315ZGP3_SEDFL</name>
<dbReference type="GO" id="GO:0009279">
    <property type="term" value="C:cell outer membrane"/>
    <property type="evidence" value="ECO:0007669"/>
    <property type="project" value="UniProtKB-SubCell"/>
</dbReference>
<dbReference type="PROSITE" id="PS00018">
    <property type="entry name" value="EF_HAND_1"/>
    <property type="match status" value="1"/>
</dbReference>
<dbReference type="Gene3D" id="2.60.40.1120">
    <property type="entry name" value="Carboxypeptidase-like, regulatory domain"/>
    <property type="match status" value="1"/>
</dbReference>
<evidence type="ECO:0000313" key="9">
    <source>
        <dbReference type="EMBL" id="PWJ44756.1"/>
    </source>
</evidence>
<dbReference type="Gene3D" id="2.40.170.20">
    <property type="entry name" value="TonB-dependent receptor, beta-barrel domain"/>
    <property type="match status" value="1"/>
</dbReference>
<organism evidence="9 10">
    <name type="scientific">Sediminitomix flava</name>
    <dbReference type="NCBI Taxonomy" id="379075"/>
    <lineage>
        <taxon>Bacteria</taxon>
        <taxon>Pseudomonadati</taxon>
        <taxon>Bacteroidota</taxon>
        <taxon>Cytophagia</taxon>
        <taxon>Cytophagales</taxon>
        <taxon>Flammeovirgaceae</taxon>
        <taxon>Sediminitomix</taxon>
    </lineage>
</organism>
<dbReference type="NCBIfam" id="TIGR04056">
    <property type="entry name" value="OMP_RagA_SusC"/>
    <property type="match status" value="1"/>
</dbReference>
<dbReference type="Pfam" id="PF13715">
    <property type="entry name" value="CarbopepD_reg_2"/>
    <property type="match status" value="1"/>
</dbReference>
<dbReference type="EMBL" id="QGDO01000001">
    <property type="protein sequence ID" value="PWJ44756.1"/>
    <property type="molecule type" value="Genomic_DNA"/>
</dbReference>
<comment type="similarity">
    <text evidence="7">Belongs to the TonB-dependent receptor family.</text>
</comment>